<feature type="compositionally biased region" description="Basic and acidic residues" evidence="1">
    <location>
        <begin position="59"/>
        <end position="80"/>
    </location>
</feature>
<dbReference type="AlphaFoldDB" id="A0A9P6FM67"/>
<keyword evidence="3" id="KW-1185">Reference proteome</keyword>
<gene>
    <name evidence="2" type="ORF">BGW38_006145</name>
</gene>
<evidence type="ECO:0000313" key="3">
    <source>
        <dbReference type="Proteomes" id="UP000780801"/>
    </source>
</evidence>
<evidence type="ECO:0000256" key="1">
    <source>
        <dbReference type="SAM" id="MobiDB-lite"/>
    </source>
</evidence>
<feature type="compositionally biased region" description="Low complexity" evidence="1">
    <location>
        <begin position="128"/>
        <end position="142"/>
    </location>
</feature>
<feature type="region of interest" description="Disordered" evidence="1">
    <location>
        <begin position="53"/>
        <end position="150"/>
    </location>
</feature>
<sequence length="215" mass="23753">MLEYCESPRGKEQLAFLESFTAFQVVSDHLAVNAGSYSANQLKLHSAAAGVKTSSRSLGNHDADDTPRSTLTEKKHRLDQSDDDDSALQSSQNPKQPRRVSFGRNLSLEDSTPGYSSPKDGDVRDKPIPGSLQSSIGSSLPSTDKDDASYCTDQDLRESISKIYTWNYFEGNGRIDSHVDTAWIINDTDVGHDLMDFRDRVVQENGGLTEPHEKL</sequence>
<organism evidence="2 3">
    <name type="scientific">Lunasporangiospora selenospora</name>
    <dbReference type="NCBI Taxonomy" id="979761"/>
    <lineage>
        <taxon>Eukaryota</taxon>
        <taxon>Fungi</taxon>
        <taxon>Fungi incertae sedis</taxon>
        <taxon>Mucoromycota</taxon>
        <taxon>Mortierellomycotina</taxon>
        <taxon>Mortierellomycetes</taxon>
        <taxon>Mortierellales</taxon>
        <taxon>Mortierellaceae</taxon>
        <taxon>Lunasporangiospora</taxon>
    </lineage>
</organism>
<dbReference type="EMBL" id="JAABOA010003915">
    <property type="protein sequence ID" value="KAF9578190.1"/>
    <property type="molecule type" value="Genomic_DNA"/>
</dbReference>
<name>A0A9P6FM67_9FUNG</name>
<dbReference type="Proteomes" id="UP000780801">
    <property type="component" value="Unassembled WGS sequence"/>
</dbReference>
<accession>A0A9P6FM67</accession>
<dbReference type="OrthoDB" id="2445327at2759"/>
<protein>
    <submittedName>
        <fullName evidence="2">Uncharacterized protein</fullName>
    </submittedName>
</protein>
<evidence type="ECO:0000313" key="2">
    <source>
        <dbReference type="EMBL" id="KAF9578190.1"/>
    </source>
</evidence>
<proteinExistence type="predicted"/>
<reference evidence="2" key="1">
    <citation type="journal article" date="2020" name="Fungal Divers.">
        <title>Resolving the Mortierellaceae phylogeny through synthesis of multi-gene phylogenetics and phylogenomics.</title>
        <authorList>
            <person name="Vandepol N."/>
            <person name="Liber J."/>
            <person name="Desiro A."/>
            <person name="Na H."/>
            <person name="Kennedy M."/>
            <person name="Barry K."/>
            <person name="Grigoriev I.V."/>
            <person name="Miller A.N."/>
            <person name="O'Donnell K."/>
            <person name="Stajich J.E."/>
            <person name="Bonito G."/>
        </authorList>
    </citation>
    <scope>NUCLEOTIDE SEQUENCE</scope>
    <source>
        <strain evidence="2">KOD1015</strain>
    </source>
</reference>
<comment type="caution">
    <text evidence="2">The sequence shown here is derived from an EMBL/GenBank/DDBJ whole genome shotgun (WGS) entry which is preliminary data.</text>
</comment>